<keyword evidence="6" id="KW-1185">Reference proteome</keyword>
<evidence type="ECO:0000313" key="5">
    <source>
        <dbReference type="EMBL" id="KOY17336.1"/>
    </source>
</evidence>
<dbReference type="GO" id="GO:0008836">
    <property type="term" value="F:diaminopimelate decarboxylase activity"/>
    <property type="evidence" value="ECO:0007669"/>
    <property type="project" value="TreeGrafter"/>
</dbReference>
<dbReference type="InterPro" id="IPR002433">
    <property type="entry name" value="Orn_de-COase"/>
</dbReference>
<evidence type="ECO:0000259" key="4">
    <source>
        <dbReference type="Pfam" id="PF02784"/>
    </source>
</evidence>
<proteinExistence type="predicted"/>
<dbReference type="InterPro" id="IPR029066">
    <property type="entry name" value="PLP-binding_barrel"/>
</dbReference>
<protein>
    <submittedName>
        <fullName evidence="5">Diaminopimelate decarboxylase</fullName>
    </submittedName>
</protein>
<dbReference type="Pfam" id="PF02784">
    <property type="entry name" value="Orn_Arg_deC_N"/>
    <property type="match status" value="1"/>
</dbReference>
<dbReference type="OrthoDB" id="9802241at2"/>
<evidence type="ECO:0000256" key="1">
    <source>
        <dbReference type="ARBA" id="ARBA00001933"/>
    </source>
</evidence>
<dbReference type="InterPro" id="IPR009006">
    <property type="entry name" value="Ala_racemase/Decarboxylase_C"/>
</dbReference>
<dbReference type="EMBL" id="LITU01000040">
    <property type="protein sequence ID" value="KOY17336.1"/>
    <property type="molecule type" value="Genomic_DNA"/>
</dbReference>
<dbReference type="PANTHER" id="PTHR43727:SF2">
    <property type="entry name" value="GROUP IV DECARBOXYLASE"/>
    <property type="match status" value="1"/>
</dbReference>
<dbReference type="PATRIC" id="fig|1705561.3.peg.906"/>
<evidence type="ECO:0000256" key="3">
    <source>
        <dbReference type="PIRSR" id="PIRSR600183-50"/>
    </source>
</evidence>
<reference evidence="5 6" key="1">
    <citation type="submission" date="2015-08" db="EMBL/GenBank/DDBJ databases">
        <title>Draft genome sequence of cellulolytic and xylanolytic Paenibacillus sp. A59, isolated from a decaying forest soil from Patagonia, Argentina.</title>
        <authorList>
            <person name="Ghio S."/>
            <person name="Caceres A.M."/>
            <person name="Talia P."/>
            <person name="Grasso D."/>
            <person name="Campos E."/>
        </authorList>
    </citation>
    <scope>NUCLEOTIDE SEQUENCE [LARGE SCALE GENOMIC DNA]</scope>
    <source>
        <strain evidence="5 6">A59</strain>
    </source>
</reference>
<dbReference type="CDD" id="cd06843">
    <property type="entry name" value="PLPDE_III_PvsE_like"/>
    <property type="match status" value="1"/>
</dbReference>
<dbReference type="PRINTS" id="PR01182">
    <property type="entry name" value="ORNDCRBXLASE"/>
</dbReference>
<feature type="active site" description="Proton donor" evidence="3">
    <location>
        <position position="357"/>
    </location>
</feature>
<dbReference type="InterPro" id="IPR022644">
    <property type="entry name" value="De-COase2_N"/>
</dbReference>
<dbReference type="InterPro" id="IPR000183">
    <property type="entry name" value="Orn/DAP/Arg_de-COase"/>
</dbReference>
<dbReference type="InterPro" id="IPR022657">
    <property type="entry name" value="De-COase2_CS"/>
</dbReference>
<feature type="domain" description="Orn/DAP/Arg decarboxylase 2 N-terminal" evidence="4">
    <location>
        <begin position="42"/>
        <end position="286"/>
    </location>
</feature>
<dbReference type="PANTHER" id="PTHR43727">
    <property type="entry name" value="DIAMINOPIMELATE DECARBOXYLASE"/>
    <property type="match status" value="1"/>
</dbReference>
<name>A0A0M9BSC0_9BACL</name>
<feature type="modified residue" description="N6-(pyridoxal phosphate)lysine" evidence="3">
    <location>
        <position position="63"/>
    </location>
</feature>
<dbReference type="Proteomes" id="UP000037688">
    <property type="component" value="Unassembled WGS sequence"/>
</dbReference>
<evidence type="ECO:0000256" key="2">
    <source>
        <dbReference type="ARBA" id="ARBA00022898"/>
    </source>
</evidence>
<dbReference type="PRINTS" id="PR01179">
    <property type="entry name" value="ODADCRBXLASE"/>
</dbReference>
<dbReference type="SUPFAM" id="SSF50621">
    <property type="entry name" value="Alanine racemase C-terminal domain-like"/>
    <property type="match status" value="1"/>
</dbReference>
<dbReference type="GO" id="GO:0006596">
    <property type="term" value="P:polyamine biosynthetic process"/>
    <property type="evidence" value="ECO:0007669"/>
    <property type="project" value="InterPro"/>
</dbReference>
<dbReference type="PROSITE" id="PS00879">
    <property type="entry name" value="ODR_DC_2_2"/>
    <property type="match status" value="1"/>
</dbReference>
<dbReference type="RefSeq" id="WP_053779922.1">
    <property type="nucleotide sequence ID" value="NZ_LITU01000040.1"/>
</dbReference>
<evidence type="ECO:0000313" key="6">
    <source>
        <dbReference type="Proteomes" id="UP000037688"/>
    </source>
</evidence>
<accession>A0A0M9BSC0</accession>
<comment type="cofactor">
    <cofactor evidence="1 3">
        <name>pyridoxal 5'-phosphate</name>
        <dbReference type="ChEBI" id="CHEBI:597326"/>
    </cofactor>
</comment>
<dbReference type="Gene3D" id="2.40.37.10">
    <property type="entry name" value="Lyase, Ornithine Decarboxylase, Chain A, domain 1"/>
    <property type="match status" value="1"/>
</dbReference>
<dbReference type="Gene3D" id="3.20.20.10">
    <property type="entry name" value="Alanine racemase"/>
    <property type="match status" value="1"/>
</dbReference>
<organism evidence="5 6">
    <name type="scientific">Paenibacillus xylanivorans</name>
    <dbReference type="NCBI Taxonomy" id="1705561"/>
    <lineage>
        <taxon>Bacteria</taxon>
        <taxon>Bacillati</taxon>
        <taxon>Bacillota</taxon>
        <taxon>Bacilli</taxon>
        <taxon>Bacillales</taxon>
        <taxon>Paenibacillaceae</taxon>
        <taxon>Paenibacillus</taxon>
    </lineage>
</organism>
<sequence length="407" mass="45822">MAVELKTGRMPQVERVREHLLALKEQQTEPVCAYIRDVTALVAHVHQRVQSMPESSQLFYAIKANSEEEVLQALAPVVHGFEVASLGEIVKVRQISADIPILFGGPGKTEAELQGAIEHKVRLIHVESMHELNKLNEIASQNDVRVSVLLRINLKGPLPQATLAMGGRPTQFGIDEVMLPHVMNQIRHLPHIQVGGFHFHSLSNNLDAEQHVKLVEYYCTIARDWARQYGFTLRYLNAGGGIGVNYAHLEQQFDWNTFVDGITPVLEKELPPETTLLFECGRYLTASSGYYATEVLDVKVNHSKTYVIVRGGTHHFRLPVSWQHSHPFELIEVEGWMHPYDRPEVKEAAYTVAGQLCTPKDILASDITSGRVRAGDILLFHFAGAYGWAISHHDFLSHPHPQHIYLQ</sequence>
<dbReference type="AlphaFoldDB" id="A0A0M9BSC0"/>
<dbReference type="GO" id="GO:0009089">
    <property type="term" value="P:lysine biosynthetic process via diaminopimelate"/>
    <property type="evidence" value="ECO:0007669"/>
    <property type="project" value="TreeGrafter"/>
</dbReference>
<gene>
    <name evidence="5" type="ORF">AMS66_05980</name>
</gene>
<dbReference type="SUPFAM" id="SSF51419">
    <property type="entry name" value="PLP-binding barrel"/>
    <property type="match status" value="1"/>
</dbReference>
<comment type="caution">
    <text evidence="5">The sequence shown here is derived from an EMBL/GenBank/DDBJ whole genome shotgun (WGS) entry which is preliminary data.</text>
</comment>
<keyword evidence="2 3" id="KW-0663">Pyridoxal phosphate</keyword>